<keyword evidence="2" id="KW-0662">Pyridine nucleotide biosynthesis</keyword>
<comment type="caution">
    <text evidence="11">The sequence shown here is derived from an EMBL/GenBank/DDBJ whole genome shotgun (WGS) entry which is preliminary data.</text>
</comment>
<evidence type="ECO:0000259" key="10">
    <source>
        <dbReference type="Pfam" id="PF18127"/>
    </source>
</evidence>
<evidence type="ECO:0000256" key="3">
    <source>
        <dbReference type="ARBA" id="ARBA00022676"/>
    </source>
</evidence>
<accession>A0A844GQA2</accession>
<dbReference type="InterPro" id="IPR041529">
    <property type="entry name" value="DUF5598"/>
</dbReference>
<dbReference type="Proteomes" id="UP000437131">
    <property type="component" value="Unassembled WGS sequence"/>
</dbReference>
<dbReference type="AlphaFoldDB" id="A0A844GQA2"/>
<dbReference type="EMBL" id="WMIA01000007">
    <property type="protein sequence ID" value="MTF38734.1"/>
    <property type="molecule type" value="Genomic_DNA"/>
</dbReference>
<evidence type="ECO:0000256" key="6">
    <source>
        <dbReference type="ARBA" id="ARBA00035024"/>
    </source>
</evidence>
<dbReference type="GO" id="GO:0016874">
    <property type="term" value="F:ligase activity"/>
    <property type="evidence" value="ECO:0007669"/>
    <property type="project" value="UniProtKB-KW"/>
</dbReference>
<keyword evidence="3 11" id="KW-0328">Glycosyltransferase</keyword>
<feature type="domain" description="Nicotinamide phosphoribosyltransferase N-terminal" evidence="10">
    <location>
        <begin position="6"/>
        <end position="69"/>
    </location>
</feature>
<proteinExistence type="inferred from homology"/>
<dbReference type="RefSeq" id="WP_155083603.1">
    <property type="nucleotide sequence ID" value="NZ_WMIA01000007.1"/>
</dbReference>
<dbReference type="InterPro" id="IPR016471">
    <property type="entry name" value="Nicotinamide_PRibTrfase"/>
</dbReference>
<keyword evidence="4 11" id="KW-0808">Transferase</keyword>
<name>A0A844GQA2_9CHRO</name>
<comment type="catalytic activity">
    <reaction evidence="8">
        <text>beta-nicotinamide D-ribonucleotide + diphosphate = 5-phospho-alpha-D-ribose 1-diphosphate + nicotinamide + H(+)</text>
        <dbReference type="Rhea" id="RHEA:16149"/>
        <dbReference type="ChEBI" id="CHEBI:14649"/>
        <dbReference type="ChEBI" id="CHEBI:15378"/>
        <dbReference type="ChEBI" id="CHEBI:17154"/>
        <dbReference type="ChEBI" id="CHEBI:33019"/>
        <dbReference type="ChEBI" id="CHEBI:58017"/>
        <dbReference type="EC" id="2.4.2.12"/>
    </reaction>
    <physiologicalReaction direction="right-to-left" evidence="8">
        <dbReference type="Rhea" id="RHEA:16151"/>
    </physiologicalReaction>
</comment>
<keyword evidence="11" id="KW-0436">Ligase</keyword>
<dbReference type="PANTHER" id="PTHR43816:SF1">
    <property type="entry name" value="NICOTINAMIDE PHOSPHORIBOSYLTRANSFERASE"/>
    <property type="match status" value="1"/>
</dbReference>
<organism evidence="11 12">
    <name type="scientific">Cyanobacterium aponinum 0216</name>
    <dbReference type="NCBI Taxonomy" id="2676140"/>
    <lineage>
        <taxon>Bacteria</taxon>
        <taxon>Bacillati</taxon>
        <taxon>Cyanobacteriota</taxon>
        <taxon>Cyanophyceae</taxon>
        <taxon>Oscillatoriophycideae</taxon>
        <taxon>Chroococcales</taxon>
        <taxon>Geminocystaceae</taxon>
        <taxon>Cyanobacterium</taxon>
    </lineage>
</organism>
<comment type="pathway">
    <text evidence="5">Cofactor biosynthesis; NAD(+) biosynthesis; nicotinamide D-ribonucleotide from 5-phospho-alpha-D-ribose 1-diphosphate and nicotinamide: step 1/1.</text>
</comment>
<dbReference type="SUPFAM" id="SSF51690">
    <property type="entry name" value="Nicotinate/Quinolinate PRTase C-terminal domain-like"/>
    <property type="match status" value="1"/>
</dbReference>
<protein>
    <recommendedName>
        <fullName evidence="7">Nicotinamide phosphoribosyltransferase</fullName>
        <ecNumber evidence="6">2.4.2.12</ecNumber>
    </recommendedName>
</protein>
<dbReference type="Pfam" id="PF18127">
    <property type="entry name" value="NAMPT_N"/>
    <property type="match status" value="1"/>
</dbReference>
<dbReference type="InterPro" id="IPR013785">
    <property type="entry name" value="Aldolase_TIM"/>
</dbReference>
<dbReference type="InterPro" id="IPR036068">
    <property type="entry name" value="Nicotinate_pribotase-like_C"/>
</dbReference>
<dbReference type="Gene3D" id="3.20.20.70">
    <property type="entry name" value="Aldolase class I"/>
    <property type="match status" value="1"/>
</dbReference>
<evidence type="ECO:0000256" key="8">
    <source>
        <dbReference type="ARBA" id="ARBA00047835"/>
    </source>
</evidence>
<dbReference type="NCBIfam" id="NF006629">
    <property type="entry name" value="PRK09198.1"/>
    <property type="match status" value="1"/>
</dbReference>
<dbReference type="EC" id="2.4.2.12" evidence="6"/>
<evidence type="ECO:0000313" key="11">
    <source>
        <dbReference type="EMBL" id="MTF38734.1"/>
    </source>
</evidence>
<dbReference type="CDD" id="cd01569">
    <property type="entry name" value="PBEF_like"/>
    <property type="match status" value="1"/>
</dbReference>
<dbReference type="GO" id="GO:0009435">
    <property type="term" value="P:NAD+ biosynthetic process"/>
    <property type="evidence" value="ECO:0007669"/>
    <property type="project" value="InterPro"/>
</dbReference>
<feature type="domain" description="Nicotinate/nicotinamide phosphoribosyltransferase" evidence="9">
    <location>
        <begin position="187"/>
        <end position="454"/>
    </location>
</feature>
<comment type="similarity">
    <text evidence="1">Belongs to the NAPRTase family.</text>
</comment>
<dbReference type="Pfam" id="PF04095">
    <property type="entry name" value="NAPRTase"/>
    <property type="match status" value="1"/>
</dbReference>
<dbReference type="PANTHER" id="PTHR43816">
    <property type="entry name" value="NICOTINAMIDE PHOSPHORIBOSYLTRANSFERASE"/>
    <property type="match status" value="1"/>
</dbReference>
<dbReference type="PIRSF" id="PIRSF005943">
    <property type="entry name" value="NMPRT"/>
    <property type="match status" value="1"/>
</dbReference>
<reference evidence="11 12" key="1">
    <citation type="submission" date="2019-11" db="EMBL/GenBank/DDBJ databases">
        <title>Isolation of a new High Light Tolerant Cyanobacteria.</title>
        <authorList>
            <person name="Dobson Z."/>
            <person name="Vaughn N."/>
            <person name="Vaughn M."/>
            <person name="Fromme P."/>
            <person name="Mazor Y."/>
        </authorList>
    </citation>
    <scope>NUCLEOTIDE SEQUENCE [LARGE SCALE GENOMIC DNA]</scope>
    <source>
        <strain evidence="11 12">0216</strain>
    </source>
</reference>
<evidence type="ECO:0000259" key="9">
    <source>
        <dbReference type="Pfam" id="PF04095"/>
    </source>
</evidence>
<evidence type="ECO:0000313" key="12">
    <source>
        <dbReference type="Proteomes" id="UP000437131"/>
    </source>
</evidence>
<sequence length="501" mass="56458">MNINPLHAIDFYKTDHRRQYPQGTTEVYANFTPRSGRLAKVLDSDDVSVIFFGLQYFIQDYLIDCWNENFFKQDKQKVISAYKRRMDNSLGVGAIPTNHIEALHDLGYLPLRIKALPEGSKVDIGIPLLTVVNTHPDFFWLTNYIESVMSTYLWKPITSATTAFQYKKLLTRYAVKTGTSLGFVPLQCHDFSFRGLSGIQDGIISGSAHLTSFYGTDTVLAIDLLENYYHADVTKEIVGVSVPATEHSVMAMGLQDGELETFRRLIEDLYPSGIISIVSDTWDFWKVVTEYTAILKEKILNRDGKVVLRPDSGDPVKIICGDEKALPYTPENKGAIQCLWEIFGGTMTPQGYKMLDSHIGLIYGDSITLDRASQILSKLEEKGFASGNVVFGIGSYTYQYVTRDNFGFAVKATSGVVNHQRRNIFKNPKTDNGVKKSAKGLLRVEQEGDRFVLYEEQTEAQEKQGVLDTVFLNGKLIKSHSLAEIRQRIYELSSCLTDNYL</sequence>
<dbReference type="InterPro" id="IPR041525">
    <property type="entry name" value="N/Namide_PRibTrfase"/>
</dbReference>
<evidence type="ECO:0000256" key="7">
    <source>
        <dbReference type="ARBA" id="ARBA00035036"/>
    </source>
</evidence>
<gene>
    <name evidence="11" type="ORF">GGC33_07315</name>
</gene>
<evidence type="ECO:0000256" key="1">
    <source>
        <dbReference type="ARBA" id="ARBA00010897"/>
    </source>
</evidence>
<evidence type="ECO:0000256" key="2">
    <source>
        <dbReference type="ARBA" id="ARBA00022642"/>
    </source>
</evidence>
<evidence type="ECO:0000256" key="5">
    <source>
        <dbReference type="ARBA" id="ARBA00035007"/>
    </source>
</evidence>
<dbReference type="GO" id="GO:0047280">
    <property type="term" value="F:nicotinamide phosphoribosyltransferase activity"/>
    <property type="evidence" value="ECO:0007669"/>
    <property type="project" value="UniProtKB-EC"/>
</dbReference>
<evidence type="ECO:0000256" key="4">
    <source>
        <dbReference type="ARBA" id="ARBA00022679"/>
    </source>
</evidence>